<dbReference type="Gene3D" id="3.40.50.10050">
    <property type="entry name" value="Translation initiation factor IF- 2, domain 3"/>
    <property type="match status" value="1"/>
</dbReference>
<evidence type="ECO:0000313" key="13">
    <source>
        <dbReference type="EMBL" id="UQC80759.1"/>
    </source>
</evidence>
<dbReference type="HAMAP" id="MF_00100_B">
    <property type="entry name" value="IF_2_B"/>
    <property type="match status" value="1"/>
</dbReference>
<proteinExistence type="inferred from homology"/>
<dbReference type="InterPro" id="IPR000178">
    <property type="entry name" value="TF_IF2_bacterial-like"/>
</dbReference>
<evidence type="ECO:0000256" key="9">
    <source>
        <dbReference type="ARBA" id="ARBA00025162"/>
    </source>
</evidence>
<dbReference type="FunFam" id="2.40.30.10:FF:000008">
    <property type="entry name" value="Translation initiation factor IF-2"/>
    <property type="match status" value="1"/>
</dbReference>
<evidence type="ECO:0000256" key="11">
    <source>
        <dbReference type="SAM" id="MobiDB-lite"/>
    </source>
</evidence>
<dbReference type="CDD" id="cd01887">
    <property type="entry name" value="IF2_eIF5B"/>
    <property type="match status" value="1"/>
</dbReference>
<dbReference type="EMBL" id="CP019475">
    <property type="protein sequence ID" value="UQC80759.1"/>
    <property type="molecule type" value="Genomic_DNA"/>
</dbReference>
<dbReference type="PANTHER" id="PTHR43381">
    <property type="entry name" value="TRANSLATION INITIATION FACTOR IF-2-RELATED"/>
    <property type="match status" value="1"/>
</dbReference>
<keyword evidence="4" id="KW-0547">Nucleotide-binding</keyword>
<dbReference type="InterPro" id="IPR027417">
    <property type="entry name" value="P-loop_NTPase"/>
</dbReference>
<feature type="compositionally biased region" description="Gly residues" evidence="11">
    <location>
        <begin position="211"/>
        <end position="226"/>
    </location>
</feature>
<feature type="compositionally biased region" description="Gly residues" evidence="11">
    <location>
        <begin position="51"/>
        <end position="60"/>
    </location>
</feature>
<dbReference type="NCBIfam" id="TIGR00231">
    <property type="entry name" value="small_GTP"/>
    <property type="match status" value="1"/>
</dbReference>
<protein>
    <recommendedName>
        <fullName evidence="10">Translation initiation factor IF-2, mitochondrial</fullName>
    </recommendedName>
</protein>
<dbReference type="InterPro" id="IPR053905">
    <property type="entry name" value="EF-G-like_DII"/>
</dbReference>
<evidence type="ECO:0000259" key="12">
    <source>
        <dbReference type="PROSITE" id="PS51722"/>
    </source>
</evidence>
<feature type="compositionally biased region" description="Basic and acidic residues" evidence="11">
    <location>
        <begin position="103"/>
        <end position="118"/>
    </location>
</feature>
<dbReference type="Gene3D" id="3.40.50.300">
    <property type="entry name" value="P-loop containing nucleotide triphosphate hydrolases"/>
    <property type="match status" value="1"/>
</dbReference>
<comment type="function">
    <text evidence="9">One of the essential components for the initiation of protein synthesis. Protects formylmethionyl-tRNA from spontaneous hydrolysis and promotes its binding to the 30S ribosomal subunits. Also involved in the hydrolysis of GTP during the formation of the 70S ribosomal complex.</text>
</comment>
<dbReference type="RefSeq" id="XP_049142387.1">
    <property type="nucleotide sequence ID" value="XM_049285244.1"/>
</dbReference>
<dbReference type="GeneID" id="73340254"/>
<evidence type="ECO:0000256" key="7">
    <source>
        <dbReference type="ARBA" id="ARBA00023128"/>
    </source>
</evidence>
<evidence type="ECO:0000256" key="8">
    <source>
        <dbReference type="ARBA" id="ARBA00023134"/>
    </source>
</evidence>
<comment type="similarity">
    <text evidence="2">Belongs to the TRAFAC class translation factor GTPase superfamily. Classic translation factor GTPase family. IF-2 subfamily.</text>
</comment>
<dbReference type="GO" id="GO:0003924">
    <property type="term" value="F:GTPase activity"/>
    <property type="evidence" value="ECO:0007669"/>
    <property type="project" value="InterPro"/>
</dbReference>
<keyword evidence="14" id="KW-1185">Reference proteome</keyword>
<feature type="compositionally biased region" description="Basic and acidic residues" evidence="11">
    <location>
        <begin position="127"/>
        <end position="144"/>
    </location>
</feature>
<keyword evidence="6" id="KW-0809">Transit peptide</keyword>
<feature type="compositionally biased region" description="Polar residues" evidence="11">
    <location>
        <begin position="35"/>
        <end position="44"/>
    </location>
</feature>
<gene>
    <name evidence="13" type="ORF">CLUP02_06244</name>
</gene>
<evidence type="ECO:0000256" key="10">
    <source>
        <dbReference type="ARBA" id="ARBA00044200"/>
    </source>
</evidence>
<dbReference type="GO" id="GO:0003743">
    <property type="term" value="F:translation initiation factor activity"/>
    <property type="evidence" value="ECO:0007669"/>
    <property type="project" value="UniProtKB-KW"/>
</dbReference>
<feature type="compositionally biased region" description="Basic and acidic residues" evidence="11">
    <location>
        <begin position="434"/>
        <end position="443"/>
    </location>
</feature>
<evidence type="ECO:0000313" key="14">
    <source>
        <dbReference type="Proteomes" id="UP000830671"/>
    </source>
</evidence>
<dbReference type="SUPFAM" id="SSF50447">
    <property type="entry name" value="Translation proteins"/>
    <property type="match status" value="2"/>
</dbReference>
<dbReference type="PROSITE" id="PS01176">
    <property type="entry name" value="IF2"/>
    <property type="match status" value="1"/>
</dbReference>
<dbReference type="KEGG" id="clup:CLUP02_06244"/>
<dbReference type="GO" id="GO:0005525">
    <property type="term" value="F:GTP binding"/>
    <property type="evidence" value="ECO:0007669"/>
    <property type="project" value="UniProtKB-KW"/>
</dbReference>
<accession>A0A9Q8SNQ6</accession>
<dbReference type="SUPFAM" id="SSF52156">
    <property type="entry name" value="Initiation factor IF2/eIF5b, domain 3"/>
    <property type="match status" value="1"/>
</dbReference>
<dbReference type="Pfam" id="PF04760">
    <property type="entry name" value="IF2_N"/>
    <property type="match status" value="1"/>
</dbReference>
<feature type="compositionally biased region" description="Polar residues" evidence="11">
    <location>
        <begin position="297"/>
        <end position="316"/>
    </location>
</feature>
<comment type="subcellular location">
    <subcellularLocation>
        <location evidence="1">Mitochondrion</location>
    </subcellularLocation>
</comment>
<dbReference type="InterPro" id="IPR044145">
    <property type="entry name" value="IF2_II"/>
</dbReference>
<dbReference type="InterPro" id="IPR023115">
    <property type="entry name" value="TIF_IF2_dom3"/>
</dbReference>
<feature type="compositionally biased region" description="Gly residues" evidence="11">
    <location>
        <begin position="157"/>
        <end position="180"/>
    </location>
</feature>
<keyword evidence="7" id="KW-0496">Mitochondrion</keyword>
<dbReference type="CDD" id="cd03702">
    <property type="entry name" value="IF2_mtIF2_II"/>
    <property type="match status" value="1"/>
</dbReference>
<dbReference type="GO" id="GO:0005739">
    <property type="term" value="C:mitochondrion"/>
    <property type="evidence" value="ECO:0007669"/>
    <property type="project" value="UniProtKB-SubCell"/>
</dbReference>
<name>A0A9Q8SNQ6_9PEZI</name>
<feature type="domain" description="Tr-type G" evidence="12">
    <location>
        <begin position="540"/>
        <end position="708"/>
    </location>
</feature>
<dbReference type="InterPro" id="IPR005225">
    <property type="entry name" value="Small_GTP-bd"/>
</dbReference>
<dbReference type="FunFam" id="3.40.50.10050:FF:000001">
    <property type="entry name" value="Translation initiation factor IF-2"/>
    <property type="match status" value="1"/>
</dbReference>
<keyword evidence="8" id="KW-0342">GTP-binding</keyword>
<dbReference type="InterPro" id="IPR006847">
    <property type="entry name" value="IF2_N"/>
</dbReference>
<dbReference type="AlphaFoldDB" id="A0A9Q8SNQ6"/>
<evidence type="ECO:0000256" key="5">
    <source>
        <dbReference type="ARBA" id="ARBA00022917"/>
    </source>
</evidence>
<feature type="compositionally biased region" description="Basic and acidic residues" evidence="11">
    <location>
        <begin position="238"/>
        <end position="258"/>
    </location>
</feature>
<dbReference type="NCBIfam" id="TIGR00487">
    <property type="entry name" value="IF-2"/>
    <property type="match status" value="1"/>
</dbReference>
<dbReference type="FunFam" id="3.40.50.300:FF:000019">
    <property type="entry name" value="Translation initiation factor IF-2"/>
    <property type="match status" value="1"/>
</dbReference>
<organism evidence="13 14">
    <name type="scientific">Colletotrichum lupini</name>
    <dbReference type="NCBI Taxonomy" id="145971"/>
    <lineage>
        <taxon>Eukaryota</taxon>
        <taxon>Fungi</taxon>
        <taxon>Dikarya</taxon>
        <taxon>Ascomycota</taxon>
        <taxon>Pezizomycotina</taxon>
        <taxon>Sordariomycetes</taxon>
        <taxon>Hypocreomycetidae</taxon>
        <taxon>Glomerellales</taxon>
        <taxon>Glomerellaceae</taxon>
        <taxon>Colletotrichum</taxon>
        <taxon>Colletotrichum acutatum species complex</taxon>
    </lineage>
</organism>
<feature type="compositionally biased region" description="Basic and acidic residues" evidence="11">
    <location>
        <begin position="329"/>
        <end position="348"/>
    </location>
</feature>
<feature type="region of interest" description="Disordered" evidence="11">
    <location>
        <begin position="30"/>
        <end position="443"/>
    </location>
</feature>
<evidence type="ECO:0000256" key="2">
    <source>
        <dbReference type="ARBA" id="ARBA00007733"/>
    </source>
</evidence>
<dbReference type="Gene3D" id="2.40.30.10">
    <property type="entry name" value="Translation factors"/>
    <property type="match status" value="2"/>
</dbReference>
<feature type="compositionally biased region" description="Basic and acidic residues" evidence="11">
    <location>
        <begin position="373"/>
        <end position="402"/>
    </location>
</feature>
<dbReference type="PROSITE" id="PS51722">
    <property type="entry name" value="G_TR_2"/>
    <property type="match status" value="1"/>
</dbReference>
<dbReference type="InterPro" id="IPR000795">
    <property type="entry name" value="T_Tr_GTP-bd_dom"/>
</dbReference>
<dbReference type="CDD" id="cd03692">
    <property type="entry name" value="mtIF2_IVc"/>
    <property type="match status" value="1"/>
</dbReference>
<dbReference type="SUPFAM" id="SSF52540">
    <property type="entry name" value="P-loop containing nucleoside triphosphate hydrolases"/>
    <property type="match status" value="1"/>
</dbReference>
<dbReference type="Pfam" id="PF00009">
    <property type="entry name" value="GTP_EFTU"/>
    <property type="match status" value="1"/>
</dbReference>
<evidence type="ECO:0000256" key="6">
    <source>
        <dbReference type="ARBA" id="ARBA00022946"/>
    </source>
</evidence>
<dbReference type="PANTHER" id="PTHR43381:SF20">
    <property type="entry name" value="TRANSLATION INITIATION FACTOR IF-2, MITOCHONDRIAL"/>
    <property type="match status" value="1"/>
</dbReference>
<dbReference type="InterPro" id="IPR015760">
    <property type="entry name" value="TIF_IF2"/>
</dbReference>
<sequence length="1082" mass="117184">MLRCRIWNERSSAYVCAFCRHPALQRQRDLGRPNYSDSTKHVSTGSRGFASWGGGKGSIGSGIPRKSPGPANGSGWGASAFGAGTPSKAPSPEGPAVAAPVDRSNDVDDGLLPHERAARQKLATHKAAQEKAVQDKADATRKAQDALGQPDPRQRGPKGGLGSGLGSGGVRSGAQRGLGRGLESVPTSAGGREEEKKPRQFFSGLGDGRKGGLGGGLGGSSKGGLGDANTKPRTQGGLDERPSRSAPRSDWRHRHDSDQAPPSTPVPHHRRAERDGLGGLSSQRDSRQRNGLGKSNALGSGSWSQLSKKTQDSSIDSEGLSRENFFTKFQERVAESPIRNDRNPRSSRSELGGLSEDMLGDYAQAAPNTSQKPESKTREFDQSYEINRDSRRRDKTSNRRGDTYASSRGSHKSKGQSRWEDENDEWEDGGISPAERRRQKAEAKAQRAAEAAAAAAVPSIFLPEFISILNLGSALKMKSREFLKALAEMGFEDITEDSIMKGETAALVAQEFGFEPKVDTGAARDLKPRPPPEDVSVLPQRPPVVTIMGHVDHGKTTLLDYLRQSSIAAQEHGGITQHIGAFMVKMSEGKLITFLDTPGHAAFLTMRQRGANVTDIVVLVVAADDSVKPQTLEALKHARSAKVPMIVAINKCDKEDARPDQVKADLARHGVEIEDFGGDVQVVCVSGKTGQGMSELEENIVTLAEIQDMRAEADGMAEAWVLEASIKPYGKSANVLVKRGTLRLGDFIVAGTAWARVRVLRNEAGQELDEAPPGTPVEVLGWRDELPAAGDEILQAPDEDRARVAVDYREEMREREASSKQLAEQELREREAKIAAEIAAEVEAADGDAVEPASTTKIINFMVRGDVVGSVEAVCATINEIGNNEVRPRILRFAAGQVSESDVEHAEASNSVIANFNSTVPGHIKAMAEQKGVRIIDHSVIYHLADDVKQVMSESLPDKVSSKVVGEADILQIFPINIKGRKYKNIAGCKVRNGSVTRSTMARVLRGGEKIFEGKIDTLKHGKKDVNEIRKGSECGIAFDGFTDFHVGDQIQMYEEVREKRSFCAREEDERIRRRNSYNAIL</sequence>
<reference evidence="13" key="1">
    <citation type="journal article" date="2021" name="Mol. Plant Microbe Interact.">
        <title>Complete Genome Sequence of the Plant-Pathogenic Fungus Colletotrichum lupini.</title>
        <authorList>
            <person name="Baroncelli R."/>
            <person name="Pensec F."/>
            <person name="Da Lio D."/>
            <person name="Boufleur T."/>
            <person name="Vicente I."/>
            <person name="Sarrocco S."/>
            <person name="Picot A."/>
            <person name="Baraldi E."/>
            <person name="Sukno S."/>
            <person name="Thon M."/>
            <person name="Le Floch G."/>
        </authorList>
    </citation>
    <scope>NUCLEOTIDE SEQUENCE</scope>
    <source>
        <strain evidence="13">IMI 504893</strain>
    </source>
</reference>
<feature type="compositionally biased region" description="Low complexity" evidence="11">
    <location>
        <begin position="61"/>
        <end position="84"/>
    </location>
</feature>
<dbReference type="Pfam" id="PF22042">
    <property type="entry name" value="EF-G_D2"/>
    <property type="match status" value="1"/>
</dbReference>
<keyword evidence="3 13" id="KW-0396">Initiation factor</keyword>
<evidence type="ECO:0000256" key="4">
    <source>
        <dbReference type="ARBA" id="ARBA00022741"/>
    </source>
</evidence>
<evidence type="ECO:0000256" key="3">
    <source>
        <dbReference type="ARBA" id="ARBA00022540"/>
    </source>
</evidence>
<keyword evidence="5" id="KW-0648">Protein biosynthesis</keyword>
<evidence type="ECO:0000256" key="1">
    <source>
        <dbReference type="ARBA" id="ARBA00004173"/>
    </source>
</evidence>
<dbReference type="Pfam" id="PF11987">
    <property type="entry name" value="IF-2"/>
    <property type="match status" value="1"/>
</dbReference>
<dbReference type="InterPro" id="IPR009000">
    <property type="entry name" value="Transl_B-barrel_sf"/>
</dbReference>
<dbReference type="Proteomes" id="UP000830671">
    <property type="component" value="Chromosome 3"/>
</dbReference>
<dbReference type="InterPro" id="IPR036925">
    <property type="entry name" value="TIF_IF2_dom3_sf"/>
</dbReference>